<dbReference type="InterPro" id="IPR012338">
    <property type="entry name" value="Beta-lactam/transpept-like"/>
</dbReference>
<dbReference type="PANTHER" id="PTHR43283:SF3">
    <property type="entry name" value="BETA-LACTAMASE FAMILY PROTEIN (AFU_ORTHOLOGUE AFUA_5G07500)"/>
    <property type="match status" value="1"/>
</dbReference>
<protein>
    <recommendedName>
        <fullName evidence="1">Beta-lactamase-related domain-containing protein</fullName>
    </recommendedName>
</protein>
<accession>A0A4U0X2T3</accession>
<dbReference type="EMBL" id="NAJN01000722">
    <property type="protein sequence ID" value="TKA69536.1"/>
    <property type="molecule type" value="Genomic_DNA"/>
</dbReference>
<organism evidence="2 3">
    <name type="scientific">Cryomyces minteri</name>
    <dbReference type="NCBI Taxonomy" id="331657"/>
    <lineage>
        <taxon>Eukaryota</taxon>
        <taxon>Fungi</taxon>
        <taxon>Dikarya</taxon>
        <taxon>Ascomycota</taxon>
        <taxon>Pezizomycotina</taxon>
        <taxon>Dothideomycetes</taxon>
        <taxon>Dothideomycetes incertae sedis</taxon>
        <taxon>Cryomyces</taxon>
    </lineage>
</organism>
<sequence length="404" mass="45055">MKLSQQSKDAIQLSLDNATADSRTGIPGIAFAAIDRSGTYLTTNVSGVRGASSKEPMTLDTVMWIASLTKLITVIACMQMVEQGKLSLDDSKQVLDLVPELKDVRVLDEQMNLVGRKVDFTLRMLLTHTAGYSYAIFNERIRDFGVIPDHTVESYFKQPLIHQPGTTFSYGVNIDFVGLLVERTSGLKLNAYVQKNVFKPLGIRDISYVPSKEMRDRLARQHYRGEDGVLEEGEHIWNFALKDDHGVFHSGGGGCFGSVEVYLKLLAMLLSNGKSPTTGAQVLRPETVDMMFENQLAHLPDFGRTPIRTAIPMLTNTIDDLYPQEGNPPQGWSFGGFLTLKPAATGRGNHTLWWAGLANLYWWCDRERGVAGLIGSQILPFWDQKVLHQWHTCEKAVYDGLEKS</sequence>
<name>A0A4U0X2T3_9PEZI</name>
<dbReference type="Proteomes" id="UP000308768">
    <property type="component" value="Unassembled WGS sequence"/>
</dbReference>
<gene>
    <name evidence="2" type="ORF">B0A49_09760</name>
</gene>
<dbReference type="AlphaFoldDB" id="A0A4U0X2T3"/>
<dbReference type="InterPro" id="IPR050789">
    <property type="entry name" value="Diverse_Enzym_Activities"/>
</dbReference>
<comment type="caution">
    <text evidence="2">The sequence shown here is derived from an EMBL/GenBank/DDBJ whole genome shotgun (WGS) entry which is preliminary data.</text>
</comment>
<dbReference type="InterPro" id="IPR001466">
    <property type="entry name" value="Beta-lactam-related"/>
</dbReference>
<proteinExistence type="predicted"/>
<keyword evidence="3" id="KW-1185">Reference proteome</keyword>
<feature type="domain" description="Beta-lactamase-related" evidence="1">
    <location>
        <begin position="23"/>
        <end position="374"/>
    </location>
</feature>
<dbReference type="SUPFAM" id="SSF56601">
    <property type="entry name" value="beta-lactamase/transpeptidase-like"/>
    <property type="match status" value="1"/>
</dbReference>
<dbReference type="STRING" id="331657.A0A4U0X2T3"/>
<evidence type="ECO:0000313" key="2">
    <source>
        <dbReference type="EMBL" id="TKA69536.1"/>
    </source>
</evidence>
<reference evidence="2 3" key="1">
    <citation type="submission" date="2017-03" db="EMBL/GenBank/DDBJ databases">
        <title>Genomes of endolithic fungi from Antarctica.</title>
        <authorList>
            <person name="Coleine C."/>
            <person name="Masonjones S."/>
            <person name="Stajich J.E."/>
        </authorList>
    </citation>
    <scope>NUCLEOTIDE SEQUENCE [LARGE SCALE GENOMIC DNA]</scope>
    <source>
        <strain evidence="2 3">CCFEE 5187</strain>
    </source>
</reference>
<evidence type="ECO:0000313" key="3">
    <source>
        <dbReference type="Proteomes" id="UP000308768"/>
    </source>
</evidence>
<dbReference type="Pfam" id="PF00144">
    <property type="entry name" value="Beta-lactamase"/>
    <property type="match status" value="1"/>
</dbReference>
<evidence type="ECO:0000259" key="1">
    <source>
        <dbReference type="Pfam" id="PF00144"/>
    </source>
</evidence>
<dbReference type="Gene3D" id="3.40.710.10">
    <property type="entry name" value="DD-peptidase/beta-lactamase superfamily"/>
    <property type="match status" value="1"/>
</dbReference>
<dbReference type="OrthoDB" id="428260at2759"/>
<dbReference type="PANTHER" id="PTHR43283">
    <property type="entry name" value="BETA-LACTAMASE-RELATED"/>
    <property type="match status" value="1"/>
</dbReference>